<protein>
    <recommendedName>
        <fullName evidence="1">Protein kinase domain-containing protein</fullName>
    </recommendedName>
</protein>
<dbReference type="SUPFAM" id="SSF56112">
    <property type="entry name" value="Protein kinase-like (PK-like)"/>
    <property type="match status" value="1"/>
</dbReference>
<dbReference type="InterPro" id="IPR051681">
    <property type="entry name" value="Ser/Thr_Kinases-Pseudokinases"/>
</dbReference>
<evidence type="ECO:0000313" key="3">
    <source>
        <dbReference type="EnsemblProtists" id="EKX46638"/>
    </source>
</evidence>
<dbReference type="GeneID" id="17303329"/>
<evidence type="ECO:0000313" key="4">
    <source>
        <dbReference type="Proteomes" id="UP000011087"/>
    </source>
</evidence>
<dbReference type="PaxDb" id="55529-EKX46638"/>
<dbReference type="AlphaFoldDB" id="L1JDM3"/>
<evidence type="ECO:0000259" key="1">
    <source>
        <dbReference type="PROSITE" id="PS50011"/>
    </source>
</evidence>
<dbReference type="RefSeq" id="XP_005833618.1">
    <property type="nucleotide sequence ID" value="XM_005833561.1"/>
</dbReference>
<dbReference type="PROSITE" id="PS50011">
    <property type="entry name" value="PROTEIN_KINASE_DOM"/>
    <property type="match status" value="1"/>
</dbReference>
<dbReference type="InterPro" id="IPR001245">
    <property type="entry name" value="Ser-Thr/Tyr_kinase_cat_dom"/>
</dbReference>
<dbReference type="KEGG" id="gtt:GUITHDRAFT_70316"/>
<dbReference type="HOGENOM" id="CLU_000288_7_35_1"/>
<proteinExistence type="predicted"/>
<dbReference type="InterPro" id="IPR011009">
    <property type="entry name" value="Kinase-like_dom_sf"/>
</dbReference>
<dbReference type="InterPro" id="IPR000719">
    <property type="entry name" value="Prot_kinase_dom"/>
</dbReference>
<dbReference type="Proteomes" id="UP000011087">
    <property type="component" value="Unassembled WGS sequence"/>
</dbReference>
<dbReference type="GO" id="GO:0004674">
    <property type="term" value="F:protein serine/threonine kinase activity"/>
    <property type="evidence" value="ECO:0007669"/>
    <property type="project" value="TreeGrafter"/>
</dbReference>
<dbReference type="PANTHER" id="PTHR44329">
    <property type="entry name" value="SERINE/THREONINE-PROTEIN KINASE TNNI3K-RELATED"/>
    <property type="match status" value="1"/>
</dbReference>
<gene>
    <name evidence="2" type="ORF">GUITHDRAFT_70316</name>
</gene>
<feature type="domain" description="Protein kinase" evidence="1">
    <location>
        <begin position="1"/>
        <end position="135"/>
    </location>
</feature>
<evidence type="ECO:0000313" key="2">
    <source>
        <dbReference type="EMBL" id="EKX46638.1"/>
    </source>
</evidence>
<dbReference type="STRING" id="905079.L1JDM3"/>
<keyword evidence="4" id="KW-1185">Reference proteome</keyword>
<feature type="non-terminal residue" evidence="2">
    <location>
        <position position="1"/>
    </location>
</feature>
<reference evidence="3" key="3">
    <citation type="submission" date="2016-03" db="UniProtKB">
        <authorList>
            <consortium name="EnsemblProtists"/>
        </authorList>
    </citation>
    <scope>IDENTIFICATION</scope>
</reference>
<dbReference type="OMA" id="SCCENDD"/>
<dbReference type="EnsemblProtists" id="EKX46638">
    <property type="protein sequence ID" value="EKX46638"/>
    <property type="gene ID" value="GUITHDRAFT_70316"/>
</dbReference>
<reference evidence="4" key="2">
    <citation type="submission" date="2012-11" db="EMBL/GenBank/DDBJ databases">
        <authorList>
            <person name="Kuo A."/>
            <person name="Curtis B.A."/>
            <person name="Tanifuji G."/>
            <person name="Burki F."/>
            <person name="Gruber A."/>
            <person name="Irimia M."/>
            <person name="Maruyama S."/>
            <person name="Arias M.C."/>
            <person name="Ball S.G."/>
            <person name="Gile G.H."/>
            <person name="Hirakawa Y."/>
            <person name="Hopkins J.F."/>
            <person name="Rensing S.A."/>
            <person name="Schmutz J."/>
            <person name="Symeonidi A."/>
            <person name="Elias M."/>
            <person name="Eveleigh R.J."/>
            <person name="Herman E.K."/>
            <person name="Klute M.J."/>
            <person name="Nakayama T."/>
            <person name="Obornik M."/>
            <person name="Reyes-Prieto A."/>
            <person name="Armbrust E.V."/>
            <person name="Aves S.J."/>
            <person name="Beiko R.G."/>
            <person name="Coutinho P."/>
            <person name="Dacks J.B."/>
            <person name="Durnford D.G."/>
            <person name="Fast N.M."/>
            <person name="Green B.R."/>
            <person name="Grisdale C."/>
            <person name="Hempe F."/>
            <person name="Henrissat B."/>
            <person name="Hoppner M.P."/>
            <person name="Ishida K.-I."/>
            <person name="Kim E."/>
            <person name="Koreny L."/>
            <person name="Kroth P.G."/>
            <person name="Liu Y."/>
            <person name="Malik S.-B."/>
            <person name="Maier U.G."/>
            <person name="McRose D."/>
            <person name="Mock T."/>
            <person name="Neilson J.A."/>
            <person name="Onodera N.T."/>
            <person name="Poole A.M."/>
            <person name="Pritham E.J."/>
            <person name="Richards T.A."/>
            <person name="Rocap G."/>
            <person name="Roy S.W."/>
            <person name="Sarai C."/>
            <person name="Schaack S."/>
            <person name="Shirato S."/>
            <person name="Slamovits C.H."/>
            <person name="Spencer D.F."/>
            <person name="Suzuki S."/>
            <person name="Worden A.Z."/>
            <person name="Zauner S."/>
            <person name="Barry K."/>
            <person name="Bell C."/>
            <person name="Bharti A.K."/>
            <person name="Crow J.A."/>
            <person name="Grimwood J."/>
            <person name="Kramer R."/>
            <person name="Lindquist E."/>
            <person name="Lucas S."/>
            <person name="Salamov A."/>
            <person name="McFadden G.I."/>
            <person name="Lane C.E."/>
            <person name="Keeling P.J."/>
            <person name="Gray M.W."/>
            <person name="Grigoriev I.V."/>
            <person name="Archibald J.M."/>
        </authorList>
    </citation>
    <scope>NUCLEOTIDE SEQUENCE</scope>
    <source>
        <strain evidence="4">CCMP2712</strain>
    </source>
</reference>
<name>L1JDM3_GUITC</name>
<dbReference type="Gene3D" id="1.10.510.10">
    <property type="entry name" value="Transferase(Phosphotransferase) domain 1"/>
    <property type="match status" value="1"/>
</dbReference>
<dbReference type="OrthoDB" id="4062651at2759"/>
<accession>L1JDM3</accession>
<dbReference type="GO" id="GO:0005524">
    <property type="term" value="F:ATP binding"/>
    <property type="evidence" value="ECO:0007669"/>
    <property type="project" value="InterPro"/>
</dbReference>
<organism evidence="2">
    <name type="scientific">Guillardia theta (strain CCMP2712)</name>
    <name type="common">Cryptophyte</name>
    <dbReference type="NCBI Taxonomy" id="905079"/>
    <lineage>
        <taxon>Eukaryota</taxon>
        <taxon>Cryptophyceae</taxon>
        <taxon>Pyrenomonadales</taxon>
        <taxon>Geminigeraceae</taxon>
        <taxon>Guillardia</taxon>
    </lineage>
</organism>
<reference evidence="2 4" key="1">
    <citation type="journal article" date="2012" name="Nature">
        <title>Algal genomes reveal evolutionary mosaicism and the fate of nucleomorphs.</title>
        <authorList>
            <consortium name="DOE Joint Genome Institute"/>
            <person name="Curtis B.A."/>
            <person name="Tanifuji G."/>
            <person name="Burki F."/>
            <person name="Gruber A."/>
            <person name="Irimia M."/>
            <person name="Maruyama S."/>
            <person name="Arias M.C."/>
            <person name="Ball S.G."/>
            <person name="Gile G.H."/>
            <person name="Hirakawa Y."/>
            <person name="Hopkins J.F."/>
            <person name="Kuo A."/>
            <person name="Rensing S.A."/>
            <person name="Schmutz J."/>
            <person name="Symeonidi A."/>
            <person name="Elias M."/>
            <person name="Eveleigh R.J."/>
            <person name="Herman E.K."/>
            <person name="Klute M.J."/>
            <person name="Nakayama T."/>
            <person name="Obornik M."/>
            <person name="Reyes-Prieto A."/>
            <person name="Armbrust E.V."/>
            <person name="Aves S.J."/>
            <person name="Beiko R.G."/>
            <person name="Coutinho P."/>
            <person name="Dacks J.B."/>
            <person name="Durnford D.G."/>
            <person name="Fast N.M."/>
            <person name="Green B.R."/>
            <person name="Grisdale C.J."/>
            <person name="Hempel F."/>
            <person name="Henrissat B."/>
            <person name="Hoppner M.P."/>
            <person name="Ishida K."/>
            <person name="Kim E."/>
            <person name="Koreny L."/>
            <person name="Kroth P.G."/>
            <person name="Liu Y."/>
            <person name="Malik S.B."/>
            <person name="Maier U.G."/>
            <person name="McRose D."/>
            <person name="Mock T."/>
            <person name="Neilson J.A."/>
            <person name="Onodera N.T."/>
            <person name="Poole A.M."/>
            <person name="Pritham E.J."/>
            <person name="Richards T.A."/>
            <person name="Rocap G."/>
            <person name="Roy S.W."/>
            <person name="Sarai C."/>
            <person name="Schaack S."/>
            <person name="Shirato S."/>
            <person name="Slamovits C.H."/>
            <person name="Spencer D.F."/>
            <person name="Suzuki S."/>
            <person name="Worden A.Z."/>
            <person name="Zauner S."/>
            <person name="Barry K."/>
            <person name="Bell C."/>
            <person name="Bharti A.K."/>
            <person name="Crow J.A."/>
            <person name="Grimwood J."/>
            <person name="Kramer R."/>
            <person name="Lindquist E."/>
            <person name="Lucas S."/>
            <person name="Salamov A."/>
            <person name="McFadden G.I."/>
            <person name="Lane C.E."/>
            <person name="Keeling P.J."/>
            <person name="Gray M.W."/>
            <person name="Grigoriev I.V."/>
            <person name="Archibald J.M."/>
        </authorList>
    </citation>
    <scope>NUCLEOTIDE SEQUENCE</scope>
    <source>
        <strain evidence="2 4">CCMP2712</strain>
    </source>
</reference>
<dbReference type="Pfam" id="PF07714">
    <property type="entry name" value="PK_Tyr_Ser-Thr"/>
    <property type="match status" value="1"/>
</dbReference>
<sequence length="135" mass="14905">MRKEFLRETKLLFSMSHLNVVRLVGAILSDEHGDPCEQEARGRAVIQGLANGLAYLHLLGMVHGDLQPKNVMVEADDMAKLVGFELHKTRQLIARATGSVKQGDLCWMSPKQRTGGTASFASDVYSLGLVMMYVM</sequence>
<dbReference type="EMBL" id="JH992993">
    <property type="protein sequence ID" value="EKX46638.1"/>
    <property type="molecule type" value="Genomic_DNA"/>
</dbReference>